<dbReference type="Pfam" id="PF13857">
    <property type="entry name" value="Ank_5"/>
    <property type="match status" value="1"/>
</dbReference>
<evidence type="ECO:0000313" key="5">
    <source>
        <dbReference type="EMBL" id="KAF4311075.1"/>
    </source>
</evidence>
<dbReference type="InterPro" id="IPR036770">
    <property type="entry name" value="Ankyrin_rpt-contain_sf"/>
</dbReference>
<organism evidence="5 6">
    <name type="scientific">Botryosphaeria dothidea</name>
    <dbReference type="NCBI Taxonomy" id="55169"/>
    <lineage>
        <taxon>Eukaryota</taxon>
        <taxon>Fungi</taxon>
        <taxon>Dikarya</taxon>
        <taxon>Ascomycota</taxon>
        <taxon>Pezizomycotina</taxon>
        <taxon>Dothideomycetes</taxon>
        <taxon>Dothideomycetes incertae sedis</taxon>
        <taxon>Botryosphaeriales</taxon>
        <taxon>Botryosphaeriaceae</taxon>
        <taxon>Botryosphaeria</taxon>
    </lineage>
</organism>
<feature type="region of interest" description="Disordered" evidence="4">
    <location>
        <begin position="419"/>
        <end position="454"/>
    </location>
</feature>
<dbReference type="SUPFAM" id="SSF48403">
    <property type="entry name" value="Ankyrin repeat"/>
    <property type="match status" value="1"/>
</dbReference>
<feature type="compositionally biased region" description="Acidic residues" evidence="4">
    <location>
        <begin position="438"/>
        <end position="454"/>
    </location>
</feature>
<dbReference type="Pfam" id="PF00023">
    <property type="entry name" value="Ank"/>
    <property type="match status" value="1"/>
</dbReference>
<dbReference type="Proteomes" id="UP000572817">
    <property type="component" value="Unassembled WGS sequence"/>
</dbReference>
<dbReference type="PROSITE" id="PS50088">
    <property type="entry name" value="ANK_REPEAT"/>
    <property type="match status" value="2"/>
</dbReference>
<dbReference type="EMBL" id="WWBZ02000011">
    <property type="protein sequence ID" value="KAF4311075.1"/>
    <property type="molecule type" value="Genomic_DNA"/>
</dbReference>
<keyword evidence="6" id="KW-1185">Reference proteome</keyword>
<evidence type="ECO:0000256" key="4">
    <source>
        <dbReference type="SAM" id="MobiDB-lite"/>
    </source>
</evidence>
<feature type="compositionally biased region" description="Acidic residues" evidence="4">
    <location>
        <begin position="420"/>
        <end position="430"/>
    </location>
</feature>
<feature type="repeat" description="ANK" evidence="3">
    <location>
        <begin position="306"/>
        <end position="338"/>
    </location>
</feature>
<comment type="caution">
    <text evidence="5">The sequence shown here is derived from an EMBL/GenBank/DDBJ whole genome shotgun (WGS) entry which is preliminary data.</text>
</comment>
<evidence type="ECO:0008006" key="7">
    <source>
        <dbReference type="Google" id="ProtNLM"/>
    </source>
</evidence>
<reference evidence="5" key="1">
    <citation type="submission" date="2020-04" db="EMBL/GenBank/DDBJ databases">
        <title>Genome Assembly and Annotation of Botryosphaeria dothidea sdau 11-99, a Latent Pathogen of Apple Fruit Ring Rot in China.</title>
        <authorList>
            <person name="Yu C."/>
            <person name="Diao Y."/>
            <person name="Lu Q."/>
            <person name="Zhao J."/>
            <person name="Cui S."/>
            <person name="Peng C."/>
            <person name="He B."/>
            <person name="Liu H."/>
        </authorList>
    </citation>
    <scope>NUCLEOTIDE SEQUENCE [LARGE SCALE GENOMIC DNA]</scope>
    <source>
        <strain evidence="5">Sdau11-99</strain>
    </source>
</reference>
<dbReference type="Gene3D" id="1.25.40.20">
    <property type="entry name" value="Ankyrin repeat-containing domain"/>
    <property type="match status" value="2"/>
</dbReference>
<dbReference type="AlphaFoldDB" id="A0A8H4J0M8"/>
<dbReference type="OrthoDB" id="195446at2759"/>
<gene>
    <name evidence="5" type="ORF">GTA08_BOTSDO13383</name>
</gene>
<evidence type="ECO:0000313" key="6">
    <source>
        <dbReference type="Proteomes" id="UP000572817"/>
    </source>
</evidence>
<protein>
    <recommendedName>
        <fullName evidence="7">Ankyrin repeat protein</fullName>
    </recommendedName>
</protein>
<dbReference type="SMART" id="SM00248">
    <property type="entry name" value="ANK"/>
    <property type="match status" value="3"/>
</dbReference>
<dbReference type="InterPro" id="IPR002110">
    <property type="entry name" value="Ankyrin_rpt"/>
</dbReference>
<feature type="repeat" description="ANK" evidence="3">
    <location>
        <begin position="197"/>
        <end position="229"/>
    </location>
</feature>
<evidence type="ECO:0000256" key="2">
    <source>
        <dbReference type="ARBA" id="ARBA00023043"/>
    </source>
</evidence>
<name>A0A8H4J0M8_9PEZI</name>
<dbReference type="GO" id="GO:0005737">
    <property type="term" value="C:cytoplasm"/>
    <property type="evidence" value="ECO:0007669"/>
    <property type="project" value="TreeGrafter"/>
</dbReference>
<sequence>MAEVVGLVASVATLIEVSLKLGKLLSRFRDAPDELLALSNEITDLRFLFAEIEKIVRERPDSMTRFSSTLDTAERRVEAVLRFFQKVDAFDTTITDRHGSLNRQFEALEWLIQVGGDPFIGDEGGLTVLTLAGVWAAHQRVLGNTLPEAADNFCQLSALDEDWDLSEIHEVILQLSHKPLADVLVDPSSEINATDAYGRTAVWWAALLDIEDALRTLLENGADPNIHSTIHDLAPLGAATSTGCIELLLRYGANVKEVDRAKRNILQLWTDDDDLEPEPYNDYVWIRKFIRTCTDRGIHIDARDSQGYTALANTVYYNHHSVLEVFLKLGADYTIRTNRNETVLHIAARRGDTRTLAILAGHKLPGIDLDARTTTGRETALKTFESLKECKSPDEIRTFYHLWRVVSLNARGTDVVAELGSEEETWTDESENQREGNIDDDDGDSDFFEDAPEF</sequence>
<dbReference type="PANTHER" id="PTHR24198">
    <property type="entry name" value="ANKYRIN REPEAT AND PROTEIN KINASE DOMAIN-CONTAINING PROTEIN"/>
    <property type="match status" value="1"/>
</dbReference>
<keyword evidence="1" id="KW-0677">Repeat</keyword>
<accession>A0A8H4J0M8</accession>
<keyword evidence="2 3" id="KW-0040">ANK repeat</keyword>
<evidence type="ECO:0000256" key="1">
    <source>
        <dbReference type="ARBA" id="ARBA00022737"/>
    </source>
</evidence>
<proteinExistence type="predicted"/>
<evidence type="ECO:0000256" key="3">
    <source>
        <dbReference type="PROSITE-ProRule" id="PRU00023"/>
    </source>
</evidence>
<dbReference type="PANTHER" id="PTHR24198:SF165">
    <property type="entry name" value="ANKYRIN REPEAT-CONTAINING PROTEIN-RELATED"/>
    <property type="match status" value="1"/>
</dbReference>